<dbReference type="OrthoDB" id="1431247at2759"/>
<feature type="transmembrane region" description="Helical" evidence="7">
    <location>
        <begin position="232"/>
        <end position="250"/>
    </location>
</feature>
<dbReference type="GO" id="GO:0005886">
    <property type="term" value="C:plasma membrane"/>
    <property type="evidence" value="ECO:0007669"/>
    <property type="project" value="UniProtKB-SubCell"/>
</dbReference>
<dbReference type="PANTHER" id="PTHR43670:SF26">
    <property type="entry name" value="HSP20_ALPHA CRYSTALLIN FAMILY PROTEIN"/>
    <property type="match status" value="1"/>
</dbReference>
<dbReference type="PaxDb" id="3827-XP_004491155.1"/>
<comment type="similarity">
    <text evidence="4 5">Belongs to the small heat shock protein (HSP20) family.</text>
</comment>
<gene>
    <name evidence="10" type="primary">LOC101504756</name>
</gene>
<dbReference type="SUPFAM" id="SSF49764">
    <property type="entry name" value="HSP20-like chaperones"/>
    <property type="match status" value="1"/>
</dbReference>
<dbReference type="KEGG" id="cam:101504756"/>
<sequence length="268" mass="30542">MDQKVQSTRSRVYKDLQPYFEWNEDEANATLVLMLPGFTREQLRVQVTSNGVLRINCERQGNDNTWHRFGKEFTIPQYCDTNEVSAKFERGVLSIKFPKLITPIKPQEQETITNPPQEASIPKQHSDEPKTQAQVIDDQQESPKENISDEKENKKIEKKDENKVKPNDELLETKEVNKSTINDQGTQKGKMIQRLKTRALDFSISLKSGNDKDVNQLLGFGCGDTRPKMGMVLVNLIVAILLVLVIGVYAKNALWSSSKSFHGESKEF</sequence>
<evidence type="ECO:0000256" key="4">
    <source>
        <dbReference type="PROSITE-ProRule" id="PRU00285"/>
    </source>
</evidence>
<evidence type="ECO:0000256" key="2">
    <source>
        <dbReference type="ARBA" id="ARBA00022475"/>
    </source>
</evidence>
<keyword evidence="2" id="KW-1003">Cell membrane</keyword>
<feature type="region of interest" description="Disordered" evidence="6">
    <location>
        <begin position="106"/>
        <end position="188"/>
    </location>
</feature>
<organism evidence="9 10">
    <name type="scientific">Cicer arietinum</name>
    <name type="common">Chickpea</name>
    <name type="synonym">Garbanzo</name>
    <dbReference type="NCBI Taxonomy" id="3827"/>
    <lineage>
        <taxon>Eukaryota</taxon>
        <taxon>Viridiplantae</taxon>
        <taxon>Streptophyta</taxon>
        <taxon>Embryophyta</taxon>
        <taxon>Tracheophyta</taxon>
        <taxon>Spermatophyta</taxon>
        <taxon>Magnoliopsida</taxon>
        <taxon>eudicotyledons</taxon>
        <taxon>Gunneridae</taxon>
        <taxon>Pentapetalae</taxon>
        <taxon>rosids</taxon>
        <taxon>fabids</taxon>
        <taxon>Fabales</taxon>
        <taxon>Fabaceae</taxon>
        <taxon>Papilionoideae</taxon>
        <taxon>50 kb inversion clade</taxon>
        <taxon>NPAAA clade</taxon>
        <taxon>Hologalegina</taxon>
        <taxon>IRL clade</taxon>
        <taxon>Cicereae</taxon>
        <taxon>Cicer</taxon>
    </lineage>
</organism>
<keyword evidence="3" id="KW-0611">Plant defense</keyword>
<dbReference type="GO" id="GO:0034605">
    <property type="term" value="P:cellular response to heat"/>
    <property type="evidence" value="ECO:0007669"/>
    <property type="project" value="TreeGrafter"/>
</dbReference>
<dbReference type="RefSeq" id="XP_004491155.1">
    <property type="nucleotide sequence ID" value="XM_004491098.3"/>
</dbReference>
<proteinExistence type="inferred from homology"/>
<protein>
    <submittedName>
        <fullName evidence="10">Inactive protein RESTRICTED TEV MOVEMENT 2</fullName>
    </submittedName>
</protein>
<dbReference type="PANTHER" id="PTHR43670">
    <property type="entry name" value="HEAT SHOCK PROTEIN 26"/>
    <property type="match status" value="1"/>
</dbReference>
<dbReference type="Pfam" id="PF00011">
    <property type="entry name" value="HSP20"/>
    <property type="match status" value="1"/>
</dbReference>
<dbReference type="eggNOG" id="KOG0710">
    <property type="taxonomic scope" value="Eukaryota"/>
</dbReference>
<dbReference type="Proteomes" id="UP000087171">
    <property type="component" value="Chromosome Ca2"/>
</dbReference>
<reference evidence="9" key="1">
    <citation type="journal article" date="2013" name="Nat. Biotechnol.">
        <title>Draft genome sequence of chickpea (Cicer arietinum) provides a resource for trait improvement.</title>
        <authorList>
            <person name="Varshney R.K."/>
            <person name="Song C."/>
            <person name="Saxena R.K."/>
            <person name="Azam S."/>
            <person name="Yu S."/>
            <person name="Sharpe A.G."/>
            <person name="Cannon S."/>
            <person name="Baek J."/>
            <person name="Rosen B.D."/>
            <person name="Tar'an B."/>
            <person name="Millan T."/>
            <person name="Zhang X."/>
            <person name="Ramsay L.D."/>
            <person name="Iwata A."/>
            <person name="Wang Y."/>
            <person name="Nelson W."/>
            <person name="Farmer A.D."/>
            <person name="Gaur P.M."/>
            <person name="Soderlund C."/>
            <person name="Penmetsa R.V."/>
            <person name="Xu C."/>
            <person name="Bharti A.K."/>
            <person name="He W."/>
            <person name="Winter P."/>
            <person name="Zhao S."/>
            <person name="Hane J.K."/>
            <person name="Carrasquilla-Garcia N."/>
            <person name="Condie J.A."/>
            <person name="Upadhyaya H.D."/>
            <person name="Luo M.C."/>
            <person name="Thudi M."/>
            <person name="Gowda C.L."/>
            <person name="Singh N.P."/>
            <person name="Lichtenzveig J."/>
            <person name="Gali K.K."/>
            <person name="Rubio J."/>
            <person name="Nadarajan N."/>
            <person name="Dolezel J."/>
            <person name="Bansal K.C."/>
            <person name="Xu X."/>
            <person name="Edwards D."/>
            <person name="Zhang G."/>
            <person name="Kahl G."/>
            <person name="Gil J."/>
            <person name="Singh K.B."/>
            <person name="Datta S.K."/>
            <person name="Jackson S.A."/>
            <person name="Wang J."/>
            <person name="Cook D.R."/>
        </authorList>
    </citation>
    <scope>NUCLEOTIDE SEQUENCE [LARGE SCALE GENOMIC DNA]</scope>
    <source>
        <strain evidence="9">cv. CDC Frontier</strain>
    </source>
</reference>
<evidence type="ECO:0000256" key="5">
    <source>
        <dbReference type="RuleBase" id="RU003616"/>
    </source>
</evidence>
<feature type="compositionally biased region" description="Polar residues" evidence="6">
    <location>
        <begin position="178"/>
        <end position="187"/>
    </location>
</feature>
<reference evidence="10" key="2">
    <citation type="submission" date="2025-08" db="UniProtKB">
        <authorList>
            <consortium name="RefSeq"/>
        </authorList>
    </citation>
    <scope>IDENTIFICATION</scope>
    <source>
        <tissue evidence="10">Etiolated seedlings</tissue>
    </source>
</reference>
<dbReference type="InterPro" id="IPR002068">
    <property type="entry name" value="A-crystallin/Hsp20_dom"/>
</dbReference>
<keyword evidence="7" id="KW-1133">Transmembrane helix</keyword>
<feature type="compositionally biased region" description="Basic and acidic residues" evidence="6">
    <location>
        <begin position="141"/>
        <end position="177"/>
    </location>
</feature>
<evidence type="ECO:0000313" key="9">
    <source>
        <dbReference type="Proteomes" id="UP000087171"/>
    </source>
</evidence>
<dbReference type="InterPro" id="IPR008978">
    <property type="entry name" value="HSP20-like_chaperone"/>
</dbReference>
<name>A0A1S2XNR0_CICAR</name>
<dbReference type="CDD" id="cd06464">
    <property type="entry name" value="ACD_sHsps-like"/>
    <property type="match status" value="1"/>
</dbReference>
<comment type="subcellular location">
    <subcellularLocation>
        <location evidence="1">Cell membrane</location>
        <topology evidence="1">Single-pass membrane protein</topology>
    </subcellularLocation>
</comment>
<dbReference type="AlphaFoldDB" id="A0A1S2XNR0"/>
<keyword evidence="7" id="KW-0472">Membrane</keyword>
<evidence type="ECO:0000259" key="8">
    <source>
        <dbReference type="PROSITE" id="PS01031"/>
    </source>
</evidence>
<evidence type="ECO:0000256" key="1">
    <source>
        <dbReference type="ARBA" id="ARBA00004162"/>
    </source>
</evidence>
<evidence type="ECO:0000256" key="3">
    <source>
        <dbReference type="ARBA" id="ARBA00022821"/>
    </source>
</evidence>
<dbReference type="PROSITE" id="PS01031">
    <property type="entry name" value="SHSP"/>
    <property type="match status" value="1"/>
</dbReference>
<evidence type="ECO:0000313" key="10">
    <source>
        <dbReference type="RefSeq" id="XP_004491155.1"/>
    </source>
</evidence>
<feature type="domain" description="SHSP" evidence="8">
    <location>
        <begin position="11"/>
        <end position="115"/>
    </location>
</feature>
<accession>A0A1S2XNR0</accession>
<evidence type="ECO:0000256" key="6">
    <source>
        <dbReference type="SAM" id="MobiDB-lite"/>
    </source>
</evidence>
<dbReference type="GeneID" id="101504756"/>
<dbReference type="Gene3D" id="2.60.40.790">
    <property type="match status" value="1"/>
</dbReference>
<keyword evidence="9" id="KW-1185">Reference proteome</keyword>
<evidence type="ECO:0000256" key="7">
    <source>
        <dbReference type="SAM" id="Phobius"/>
    </source>
</evidence>
<keyword evidence="7" id="KW-0812">Transmembrane</keyword>
<dbReference type="GO" id="GO:0006952">
    <property type="term" value="P:defense response"/>
    <property type="evidence" value="ECO:0007669"/>
    <property type="project" value="UniProtKB-KW"/>
</dbReference>